<dbReference type="OrthoDB" id="4072855at2759"/>
<comment type="subcellular location">
    <subcellularLocation>
        <location evidence="2">Cytoplasm</location>
    </subcellularLocation>
    <subcellularLocation>
        <location evidence="1">Nucleus</location>
    </subcellularLocation>
</comment>
<keyword evidence="6" id="KW-0539">Nucleus</keyword>
<keyword evidence="5" id="KW-0963">Cytoplasm</keyword>
<dbReference type="InterPro" id="IPR013900">
    <property type="entry name" value="RNR_inhibitor"/>
</dbReference>
<dbReference type="RefSeq" id="XP_043049090.1">
    <property type="nucleotide sequence ID" value="XM_043191447.1"/>
</dbReference>
<comment type="caution">
    <text evidence="7">The sequence shown here is derived from an EMBL/GenBank/DDBJ whole genome shotgun (WGS) entry which is preliminary data.</text>
</comment>
<dbReference type="Proteomes" id="UP000790833">
    <property type="component" value="Unassembled WGS sequence"/>
</dbReference>
<keyword evidence="8" id="KW-1185">Reference proteome</keyword>
<proteinExistence type="inferred from homology"/>
<protein>
    <recommendedName>
        <fullName evidence="4">Damage-regulated import facilitator 1</fullName>
    </recommendedName>
</protein>
<sequence>MDTSHKRHMGEGVGVGDHLMPETPGLATLGMRIRRAVAQGYNNVQVDEEALNNKRTTLPAHLAAVPSLMGGGSTIESSSDVASWESRYQPVLQTIEQIEPSRKSKRRYEDDDELVDRHEHEYGGLRFDEEF</sequence>
<evidence type="ECO:0000256" key="2">
    <source>
        <dbReference type="ARBA" id="ARBA00004496"/>
    </source>
</evidence>
<dbReference type="GeneID" id="66113985"/>
<comment type="similarity">
    <text evidence="3">Belongs to the DIF1/spd1 family.</text>
</comment>
<dbReference type="GO" id="GO:0005737">
    <property type="term" value="C:cytoplasm"/>
    <property type="evidence" value="ECO:0007669"/>
    <property type="project" value="UniProtKB-SubCell"/>
</dbReference>
<dbReference type="GO" id="GO:0005634">
    <property type="term" value="C:nucleus"/>
    <property type="evidence" value="ECO:0007669"/>
    <property type="project" value="UniProtKB-SubCell"/>
</dbReference>
<evidence type="ECO:0000256" key="5">
    <source>
        <dbReference type="ARBA" id="ARBA00022490"/>
    </source>
</evidence>
<dbReference type="EMBL" id="JAHMUF010000011">
    <property type="protein sequence ID" value="KAG7193542.1"/>
    <property type="molecule type" value="Genomic_DNA"/>
</dbReference>
<reference evidence="7" key="1">
    <citation type="submission" date="2021-03" db="EMBL/GenBank/DDBJ databases">
        <authorList>
            <person name="Palmer J.M."/>
        </authorList>
    </citation>
    <scope>NUCLEOTIDE SEQUENCE</scope>
    <source>
        <strain evidence="7">ARV_011</strain>
    </source>
</reference>
<evidence type="ECO:0000256" key="6">
    <source>
        <dbReference type="ARBA" id="ARBA00023242"/>
    </source>
</evidence>
<evidence type="ECO:0000313" key="8">
    <source>
        <dbReference type="Proteomes" id="UP000790833"/>
    </source>
</evidence>
<dbReference type="Pfam" id="PF08591">
    <property type="entry name" value="RNR_inhib"/>
    <property type="match status" value="1"/>
</dbReference>
<accession>A0A9P8AHN1</accession>
<evidence type="ECO:0000313" key="7">
    <source>
        <dbReference type="EMBL" id="KAG7193542.1"/>
    </source>
</evidence>
<name>A0A9P8AHN1_9ASCO</name>
<evidence type="ECO:0000256" key="4">
    <source>
        <dbReference type="ARBA" id="ARBA00021625"/>
    </source>
</evidence>
<evidence type="ECO:0000256" key="3">
    <source>
        <dbReference type="ARBA" id="ARBA00005459"/>
    </source>
</evidence>
<dbReference type="AlphaFoldDB" id="A0A9P8AHN1"/>
<evidence type="ECO:0000256" key="1">
    <source>
        <dbReference type="ARBA" id="ARBA00004123"/>
    </source>
</evidence>
<organism evidence="7 8">
    <name type="scientific">Scheffersomyces spartinae</name>
    <dbReference type="NCBI Taxonomy" id="45513"/>
    <lineage>
        <taxon>Eukaryota</taxon>
        <taxon>Fungi</taxon>
        <taxon>Dikarya</taxon>
        <taxon>Ascomycota</taxon>
        <taxon>Saccharomycotina</taxon>
        <taxon>Pichiomycetes</taxon>
        <taxon>Debaryomycetaceae</taxon>
        <taxon>Scheffersomyces</taxon>
    </lineage>
</organism>
<gene>
    <name evidence="7" type="ORF">KQ657_000611</name>
</gene>